<name>A0ABU5VQ32_9BACT</name>
<evidence type="ECO:0000313" key="2">
    <source>
        <dbReference type="EMBL" id="MEA9355150.1"/>
    </source>
</evidence>
<keyword evidence="1" id="KW-0732">Signal</keyword>
<protein>
    <submittedName>
        <fullName evidence="2">Uncharacterized protein</fullName>
    </submittedName>
</protein>
<dbReference type="EMBL" id="JAYGJQ010000001">
    <property type="protein sequence ID" value="MEA9355150.1"/>
    <property type="molecule type" value="Genomic_DNA"/>
</dbReference>
<gene>
    <name evidence="2" type="ORF">SHI21_03010</name>
</gene>
<accession>A0ABU5VQ32</accession>
<dbReference type="Proteomes" id="UP001302274">
    <property type="component" value="Unassembled WGS sequence"/>
</dbReference>
<sequence>MALSKLLISLFTVMMISNSWAGNGSSGVGTAVIVPGYGALNFKGSVENVNNVIIDSQTKEELIQVTKVNRSEINFSSLSPSNFGRAKGFEFIPKILGQENRWVLCKKGQDECYKLVPISKTNKKIPSILGSLIEMP</sequence>
<organism evidence="2 3">
    <name type="scientific">Bacteriovorax antarcticus</name>
    <dbReference type="NCBI Taxonomy" id="3088717"/>
    <lineage>
        <taxon>Bacteria</taxon>
        <taxon>Pseudomonadati</taxon>
        <taxon>Bdellovibrionota</taxon>
        <taxon>Bacteriovoracia</taxon>
        <taxon>Bacteriovoracales</taxon>
        <taxon>Bacteriovoracaceae</taxon>
        <taxon>Bacteriovorax</taxon>
    </lineage>
</organism>
<reference evidence="2 3" key="1">
    <citation type="submission" date="2023-11" db="EMBL/GenBank/DDBJ databases">
        <title>A Novel Polar Bacteriovorax (B. antarcticus) Isolated from the Biocrust in Antarctica.</title>
        <authorList>
            <person name="Mun W."/>
            <person name="Choi S.Y."/>
            <person name="Mitchell R.J."/>
        </authorList>
    </citation>
    <scope>NUCLEOTIDE SEQUENCE [LARGE SCALE GENOMIC DNA]</scope>
    <source>
        <strain evidence="2 3">PP10</strain>
    </source>
</reference>
<feature type="signal peptide" evidence="1">
    <location>
        <begin position="1"/>
        <end position="21"/>
    </location>
</feature>
<feature type="chain" id="PRO_5046630160" evidence="1">
    <location>
        <begin position="22"/>
        <end position="136"/>
    </location>
</feature>
<evidence type="ECO:0000256" key="1">
    <source>
        <dbReference type="SAM" id="SignalP"/>
    </source>
</evidence>
<proteinExistence type="predicted"/>
<dbReference type="RefSeq" id="WP_323574638.1">
    <property type="nucleotide sequence ID" value="NZ_JAYGJQ010000001.1"/>
</dbReference>
<evidence type="ECO:0000313" key="3">
    <source>
        <dbReference type="Proteomes" id="UP001302274"/>
    </source>
</evidence>
<keyword evidence="3" id="KW-1185">Reference proteome</keyword>
<comment type="caution">
    <text evidence="2">The sequence shown here is derived from an EMBL/GenBank/DDBJ whole genome shotgun (WGS) entry which is preliminary data.</text>
</comment>